<dbReference type="GO" id="GO:0003677">
    <property type="term" value="F:DNA binding"/>
    <property type="evidence" value="ECO:0007669"/>
    <property type="project" value="InterPro"/>
</dbReference>
<reference evidence="2 3" key="1">
    <citation type="journal article" date="2005" name="Proc. Natl. Acad. Sci. U.S.A.">
        <title>Whole genome sequence of Staphylococcus saprophyticus reveals the pathogenesis of uncomplicated urinary tract infection.</title>
        <authorList>
            <person name="Kuroda M."/>
            <person name="Yamashita A."/>
            <person name="Hirakawa H."/>
            <person name="Kumano M."/>
            <person name="Morikawa K."/>
            <person name="Higashide M."/>
            <person name="Maruyama A."/>
            <person name="Inose Y."/>
            <person name="Matoba K."/>
            <person name="Toh H."/>
            <person name="Kuhara S."/>
            <person name="Hattori M."/>
            <person name="Ohta T."/>
        </authorList>
    </citation>
    <scope>NUCLEOTIDE SEQUENCE [LARGE SCALE GENOMIC DNA]</scope>
    <source>
        <strain evidence="3">ATCC 15305 / DSM 20229 / NCIMB 8711 / NCTC 7292 / S-41</strain>
    </source>
</reference>
<dbReference type="PROSITE" id="PS50943">
    <property type="entry name" value="HTH_CROC1"/>
    <property type="match status" value="1"/>
</dbReference>
<dbReference type="InterPro" id="IPR010982">
    <property type="entry name" value="Lambda_DNA-bd_dom_sf"/>
</dbReference>
<name>Q49VW9_STAS1</name>
<dbReference type="CDD" id="cd00093">
    <property type="entry name" value="HTH_XRE"/>
    <property type="match status" value="1"/>
</dbReference>
<evidence type="ECO:0000259" key="1">
    <source>
        <dbReference type="PROSITE" id="PS50943"/>
    </source>
</evidence>
<protein>
    <recommendedName>
        <fullName evidence="1">HTH cro/C1-type domain-containing protein</fullName>
    </recommendedName>
</protein>
<dbReference type="InterPro" id="IPR001387">
    <property type="entry name" value="Cro/C1-type_HTH"/>
</dbReference>
<dbReference type="Pfam" id="PF01381">
    <property type="entry name" value="HTH_3"/>
    <property type="match status" value="1"/>
</dbReference>
<dbReference type="KEGG" id="ssp:SSP1946"/>
<dbReference type="eggNOG" id="ENOG5030GDK">
    <property type="taxonomic scope" value="Bacteria"/>
</dbReference>
<dbReference type="Proteomes" id="UP000006371">
    <property type="component" value="Chromosome"/>
</dbReference>
<dbReference type="EMBL" id="AP008934">
    <property type="protein sequence ID" value="BAE19091.1"/>
    <property type="molecule type" value="Genomic_DNA"/>
</dbReference>
<dbReference type="AlphaFoldDB" id="Q49VW9"/>
<dbReference type="OrthoDB" id="9812960at2"/>
<dbReference type="GeneID" id="3616757"/>
<dbReference type="SMART" id="SM00530">
    <property type="entry name" value="HTH_XRE"/>
    <property type="match status" value="1"/>
</dbReference>
<sequence length="274" mass="32378">MSLNSLLKEQRKEKGFTMKELANKSGISESYISKIENNSVSLPKKERLLSLAYSLDPENKENLYSRFLTLASYNLENAEKEFNQFANMKQANLDKGLPNKKFTDNFVRIDKKNSKINSVEYPYFDLEWLLNQERFELFLGRTDVNILLDNNETEKELLILKDHERDRLRNIINIFKEGLLNERTKISREKDENVLISHSHEYTLIFDLLNKNIDDRNSLISQLGMINQNRDVFYEDNYYSAINQAVEQQDALKLQRLVRMTTINELKQYLSEQN</sequence>
<dbReference type="RefSeq" id="WP_011303616.1">
    <property type="nucleotide sequence ID" value="NC_007350.1"/>
</dbReference>
<evidence type="ECO:0000313" key="2">
    <source>
        <dbReference type="EMBL" id="BAE19091.1"/>
    </source>
</evidence>
<dbReference type="Gene3D" id="1.10.260.40">
    <property type="entry name" value="lambda repressor-like DNA-binding domains"/>
    <property type="match status" value="1"/>
</dbReference>
<gene>
    <name evidence="2" type="ordered locus">SSP1946</name>
</gene>
<feature type="domain" description="HTH cro/C1-type" evidence="1">
    <location>
        <begin position="7"/>
        <end position="52"/>
    </location>
</feature>
<dbReference type="HOGENOM" id="CLU_1015303_0_0_9"/>
<dbReference type="PATRIC" id="fig|342451.11.peg.1939"/>
<organism evidence="2 3">
    <name type="scientific">Staphylococcus saprophyticus subsp. saprophyticus (strain ATCC 15305 / DSM 20229 / NCIMB 8711 / NCTC 7292 / S-41)</name>
    <dbReference type="NCBI Taxonomy" id="342451"/>
    <lineage>
        <taxon>Bacteria</taxon>
        <taxon>Bacillati</taxon>
        <taxon>Bacillota</taxon>
        <taxon>Bacilli</taxon>
        <taxon>Bacillales</taxon>
        <taxon>Staphylococcaceae</taxon>
        <taxon>Staphylococcus</taxon>
    </lineage>
</organism>
<dbReference type="SUPFAM" id="SSF47413">
    <property type="entry name" value="lambda repressor-like DNA-binding domains"/>
    <property type="match status" value="1"/>
</dbReference>
<accession>Q49VW9</accession>
<keyword evidence="3" id="KW-1185">Reference proteome</keyword>
<proteinExistence type="predicted"/>
<evidence type="ECO:0000313" key="3">
    <source>
        <dbReference type="Proteomes" id="UP000006371"/>
    </source>
</evidence>